<evidence type="ECO:0000313" key="2">
    <source>
        <dbReference type="Proteomes" id="UP000481153"/>
    </source>
</evidence>
<sequence length="81" mass="9180">MAYFVKSLCYKHIGTAVLLSTRARGVFMINPNIVERAFMAEFRNNVLAHLPPMYRHLLNKGLQYAIKPDSVKTTEATPLLS</sequence>
<organism evidence="1 2">
    <name type="scientific">Aphanomyces euteiches</name>
    <dbReference type="NCBI Taxonomy" id="100861"/>
    <lineage>
        <taxon>Eukaryota</taxon>
        <taxon>Sar</taxon>
        <taxon>Stramenopiles</taxon>
        <taxon>Oomycota</taxon>
        <taxon>Saprolegniomycetes</taxon>
        <taxon>Saprolegniales</taxon>
        <taxon>Verrucalvaceae</taxon>
        <taxon>Aphanomyces</taxon>
    </lineage>
</organism>
<name>A0A6G0WVI6_9STRA</name>
<dbReference type="EMBL" id="VJMJ01000141">
    <property type="protein sequence ID" value="KAF0731551.1"/>
    <property type="molecule type" value="Genomic_DNA"/>
</dbReference>
<protein>
    <submittedName>
        <fullName evidence="1">Uncharacterized protein</fullName>
    </submittedName>
</protein>
<gene>
    <name evidence="1" type="ORF">Ae201684_011173</name>
</gene>
<dbReference type="AlphaFoldDB" id="A0A6G0WVI6"/>
<proteinExistence type="predicted"/>
<comment type="caution">
    <text evidence="1">The sequence shown here is derived from an EMBL/GenBank/DDBJ whole genome shotgun (WGS) entry which is preliminary data.</text>
</comment>
<keyword evidence="2" id="KW-1185">Reference proteome</keyword>
<evidence type="ECO:0000313" key="1">
    <source>
        <dbReference type="EMBL" id="KAF0731551.1"/>
    </source>
</evidence>
<reference evidence="1 2" key="1">
    <citation type="submission" date="2019-07" db="EMBL/GenBank/DDBJ databases">
        <title>Genomics analysis of Aphanomyces spp. identifies a new class of oomycete effector associated with host adaptation.</title>
        <authorList>
            <person name="Gaulin E."/>
        </authorList>
    </citation>
    <scope>NUCLEOTIDE SEQUENCE [LARGE SCALE GENOMIC DNA]</scope>
    <source>
        <strain evidence="1 2">ATCC 201684</strain>
    </source>
</reference>
<dbReference type="Proteomes" id="UP000481153">
    <property type="component" value="Unassembled WGS sequence"/>
</dbReference>
<accession>A0A6G0WVI6</accession>
<dbReference type="VEuPathDB" id="FungiDB:AeMF1_011658"/>